<name>A0A892ZDB5_9NEIS</name>
<accession>A0A892ZDB5</accession>
<dbReference type="EMBL" id="CP069798">
    <property type="protein sequence ID" value="QRQ80932.1"/>
    <property type="molecule type" value="Genomic_DNA"/>
</dbReference>
<dbReference type="AlphaFoldDB" id="A0A892ZDB5"/>
<evidence type="ECO:0008006" key="3">
    <source>
        <dbReference type="Google" id="ProtNLM"/>
    </source>
</evidence>
<sequence length="132" mass="15283">MLSKKTIGNISNNLISIDEKIQIILDLAEERNPEIYPIILELIDNPLYKNKIGSLIYALRNYPPNPLFQKAVDWIITGNFEVAHEAFEIVNSIDQINGEDVLLSYLKIQKAIIHNKDDWRADILNELMEMFE</sequence>
<dbReference type="Proteomes" id="UP000653156">
    <property type="component" value="Chromosome"/>
</dbReference>
<keyword evidence="2" id="KW-1185">Reference proteome</keyword>
<gene>
    <name evidence="1" type="ORF">JQU52_09300</name>
</gene>
<protein>
    <recommendedName>
        <fullName evidence="3">Immunity protein 30 domain-containing protein</fullName>
    </recommendedName>
</protein>
<dbReference type="KEGG" id="ptes:JQU52_09300"/>
<evidence type="ECO:0000313" key="2">
    <source>
        <dbReference type="Proteomes" id="UP000653156"/>
    </source>
</evidence>
<reference evidence="1" key="1">
    <citation type="submission" date="2021-02" db="EMBL/GenBank/DDBJ databases">
        <title>Neisseriaceae sp. 26B isolated from the cloaca of a Common Toad-headed Turtle (Mesoclemmys nasuta).</title>
        <authorList>
            <person name="Spergser J."/>
            <person name="Busse H.-J."/>
        </authorList>
    </citation>
    <scope>NUCLEOTIDE SEQUENCE</scope>
    <source>
        <strain evidence="1">26B</strain>
    </source>
</reference>
<organism evidence="1 2">
    <name type="scientific">Paralysiella testudinis</name>
    <dbReference type="NCBI Taxonomy" id="2809020"/>
    <lineage>
        <taxon>Bacteria</taxon>
        <taxon>Pseudomonadati</taxon>
        <taxon>Pseudomonadota</taxon>
        <taxon>Betaproteobacteria</taxon>
        <taxon>Neisseriales</taxon>
        <taxon>Neisseriaceae</taxon>
        <taxon>Paralysiella</taxon>
    </lineage>
</organism>
<proteinExistence type="predicted"/>
<dbReference type="RefSeq" id="WP_230338224.1">
    <property type="nucleotide sequence ID" value="NZ_CP069798.1"/>
</dbReference>
<evidence type="ECO:0000313" key="1">
    <source>
        <dbReference type="EMBL" id="QRQ80932.1"/>
    </source>
</evidence>